<evidence type="ECO:0000259" key="1">
    <source>
        <dbReference type="Pfam" id="PF01037"/>
    </source>
</evidence>
<dbReference type="Gene3D" id="3.30.70.920">
    <property type="match status" value="1"/>
</dbReference>
<proteinExistence type="predicted"/>
<dbReference type="InterPro" id="IPR019887">
    <property type="entry name" value="Tscrpt_reg_AsnC/Lrp_C"/>
</dbReference>
<gene>
    <name evidence="2" type="ordered locus">Ngar_c31430</name>
</gene>
<dbReference type="SUPFAM" id="SSF54909">
    <property type="entry name" value="Dimeric alpha+beta barrel"/>
    <property type="match status" value="1"/>
</dbReference>
<protein>
    <submittedName>
        <fullName evidence="2">Putative 2-isopropylmalate synthase</fullName>
    </submittedName>
</protein>
<evidence type="ECO:0000313" key="3">
    <source>
        <dbReference type="Proteomes" id="UP000008037"/>
    </source>
</evidence>
<sequence length="82" mass="8714">MTLAFVFVDCAQHQHSASIGRALREVQGVLEVYSTTGVYDLIVKVSADDETKLQAIIASIKSVSGVMSAITNIVYSAHEASA</sequence>
<dbReference type="InterPro" id="IPR011008">
    <property type="entry name" value="Dimeric_a/b-barrel"/>
</dbReference>
<dbReference type="HOGENOM" id="CLU_170329_2_1_2"/>
<dbReference type="RefSeq" id="WP_015020592.1">
    <property type="nucleotide sequence ID" value="NC_018719.1"/>
</dbReference>
<dbReference type="Proteomes" id="UP000008037">
    <property type="component" value="Chromosome"/>
</dbReference>
<dbReference type="Pfam" id="PF01037">
    <property type="entry name" value="AsnC_trans_reg"/>
    <property type="match status" value="1"/>
</dbReference>
<dbReference type="GeneID" id="13796953"/>
<reference evidence="2 3" key="1">
    <citation type="journal article" date="2012" name="Environ. Microbiol.">
        <title>The genome of the ammonia-oxidizing Candidatus Nitrososphaera gargensis: insights into metabolic versatility and environmental adaptations.</title>
        <authorList>
            <person name="Spang A."/>
            <person name="Poehlein A."/>
            <person name="Offre P."/>
            <person name="Zumbragel S."/>
            <person name="Haider S."/>
            <person name="Rychlik N."/>
            <person name="Nowka B."/>
            <person name="Schmeisser C."/>
            <person name="Lebedeva E.V."/>
            <person name="Rattei T."/>
            <person name="Bohm C."/>
            <person name="Schmid M."/>
            <person name="Galushko A."/>
            <person name="Hatzenpichler R."/>
            <person name="Weinmaier T."/>
            <person name="Daniel R."/>
            <person name="Schleper C."/>
            <person name="Spieck E."/>
            <person name="Streit W."/>
            <person name="Wagner M."/>
        </authorList>
    </citation>
    <scope>NUCLEOTIDE SEQUENCE [LARGE SCALE GENOMIC DNA]</scope>
    <source>
        <strain evidence="3">Ga9.2</strain>
    </source>
</reference>
<feature type="domain" description="Transcription regulator AsnC/Lrp ligand binding" evidence="1">
    <location>
        <begin position="6"/>
        <end position="76"/>
    </location>
</feature>
<dbReference type="OrthoDB" id="6762at2157"/>
<dbReference type="InParanoid" id="K0INW0"/>
<dbReference type="KEGG" id="nga:Ngar_c31430"/>
<dbReference type="AlphaFoldDB" id="K0INW0"/>
<organism evidence="2 3">
    <name type="scientific">Nitrososphaera gargensis (strain Ga9.2)</name>
    <dbReference type="NCBI Taxonomy" id="1237085"/>
    <lineage>
        <taxon>Archaea</taxon>
        <taxon>Nitrososphaerota</taxon>
        <taxon>Nitrososphaeria</taxon>
        <taxon>Nitrososphaerales</taxon>
        <taxon>Nitrososphaeraceae</taxon>
        <taxon>Nitrososphaera</taxon>
    </lineage>
</organism>
<keyword evidence="3" id="KW-1185">Reference proteome</keyword>
<dbReference type="BioCyc" id="CNIT1237085:G1324-3143-MONOMER"/>
<accession>K0INW0</accession>
<name>K0INW0_NITGG</name>
<dbReference type="STRING" id="1237085.Ngar_c31430"/>
<evidence type="ECO:0000313" key="2">
    <source>
        <dbReference type="EMBL" id="AFU60059.1"/>
    </source>
</evidence>
<dbReference type="EMBL" id="CP002408">
    <property type="protein sequence ID" value="AFU60059.1"/>
    <property type="molecule type" value="Genomic_DNA"/>
</dbReference>